<name>A0A7W4UD32_9CELL</name>
<proteinExistence type="predicted"/>
<accession>A0A7W4UD32</accession>
<dbReference type="Proteomes" id="UP000518206">
    <property type="component" value="Unassembled WGS sequence"/>
</dbReference>
<dbReference type="RefSeq" id="WP_183294344.1">
    <property type="nucleotide sequence ID" value="NZ_JACHVX010000001.1"/>
</dbReference>
<gene>
    <name evidence="2" type="ORF">FHR80_000197</name>
</gene>
<evidence type="ECO:0000313" key="3">
    <source>
        <dbReference type="Proteomes" id="UP000518206"/>
    </source>
</evidence>
<organism evidence="2 3">
    <name type="scientific">Cellulomonas cellasea</name>
    <dbReference type="NCBI Taxonomy" id="43670"/>
    <lineage>
        <taxon>Bacteria</taxon>
        <taxon>Bacillati</taxon>
        <taxon>Actinomycetota</taxon>
        <taxon>Actinomycetes</taxon>
        <taxon>Micrococcales</taxon>
        <taxon>Cellulomonadaceae</taxon>
        <taxon>Cellulomonas</taxon>
    </lineage>
</organism>
<dbReference type="EMBL" id="JACHVX010000001">
    <property type="protein sequence ID" value="MBB2921303.1"/>
    <property type="molecule type" value="Genomic_DNA"/>
</dbReference>
<feature type="compositionally biased region" description="Basic and acidic residues" evidence="1">
    <location>
        <begin position="154"/>
        <end position="165"/>
    </location>
</feature>
<evidence type="ECO:0000256" key="1">
    <source>
        <dbReference type="SAM" id="MobiDB-lite"/>
    </source>
</evidence>
<protein>
    <submittedName>
        <fullName evidence="2">Uncharacterized protein</fullName>
    </submittedName>
</protein>
<evidence type="ECO:0000313" key="2">
    <source>
        <dbReference type="EMBL" id="MBB2921303.1"/>
    </source>
</evidence>
<feature type="region of interest" description="Disordered" evidence="1">
    <location>
        <begin position="154"/>
        <end position="173"/>
    </location>
</feature>
<dbReference type="AlphaFoldDB" id="A0A7W4UD32"/>
<comment type="caution">
    <text evidence="2">The sequence shown here is derived from an EMBL/GenBank/DDBJ whole genome shotgun (WGS) entry which is preliminary data.</text>
</comment>
<sequence length="173" mass="18592">MCTTYAGELAEQVLTRMLWSRRSAGIVHPHVPVWMFGSRAALAALIADHDQTHPDAPADGEDRVTSILEHVLMVAGDVAAAAAAHRDWVLGGGEGPEPANPYRCPVAGINARAHGRPDPQLLARARDVLTYLPTLAGAPESPRTTAGLIRELRAARDHEDQHDLPDVDDLDLP</sequence>
<reference evidence="2 3" key="1">
    <citation type="submission" date="2020-08" db="EMBL/GenBank/DDBJ databases">
        <title>The Agave Microbiome: Exploring the role of microbial communities in plant adaptations to desert environments.</title>
        <authorList>
            <person name="Partida-Martinez L.P."/>
        </authorList>
    </citation>
    <scope>NUCLEOTIDE SEQUENCE [LARGE SCALE GENOMIC DNA]</scope>
    <source>
        <strain evidence="2 3">RAS26</strain>
    </source>
</reference>
<reference evidence="2 3" key="2">
    <citation type="submission" date="2020-08" db="EMBL/GenBank/DDBJ databases">
        <authorList>
            <person name="Partida-Martinez L."/>
            <person name="Huntemann M."/>
            <person name="Clum A."/>
            <person name="Wang J."/>
            <person name="Palaniappan K."/>
            <person name="Ritter S."/>
            <person name="Chen I.-M."/>
            <person name="Stamatis D."/>
            <person name="Reddy T."/>
            <person name="O'Malley R."/>
            <person name="Daum C."/>
            <person name="Shapiro N."/>
            <person name="Ivanova N."/>
            <person name="Kyrpides N."/>
            <person name="Woyke T."/>
        </authorList>
    </citation>
    <scope>NUCLEOTIDE SEQUENCE [LARGE SCALE GENOMIC DNA]</scope>
    <source>
        <strain evidence="2 3">RAS26</strain>
    </source>
</reference>